<dbReference type="Gene3D" id="2.60.120.260">
    <property type="entry name" value="Galactose-binding domain-like"/>
    <property type="match status" value="1"/>
</dbReference>
<dbReference type="SUPFAM" id="SSF81383">
    <property type="entry name" value="F-box domain"/>
    <property type="match status" value="1"/>
</dbReference>
<comment type="caution">
    <text evidence="7">The sequence shown here is derived from an EMBL/GenBank/DDBJ whole genome shotgun (WGS) entry which is preliminary data.</text>
</comment>
<dbReference type="Gene3D" id="1.20.58.1380">
    <property type="match status" value="1"/>
</dbReference>
<dbReference type="GO" id="GO:0017056">
    <property type="term" value="F:structural constituent of nuclear pore"/>
    <property type="evidence" value="ECO:0007669"/>
    <property type="project" value="InterPro"/>
</dbReference>
<dbReference type="Gene3D" id="1.20.1280.50">
    <property type="match status" value="1"/>
</dbReference>
<dbReference type="Gene3D" id="2.130.10.10">
    <property type="entry name" value="YVTN repeat-like/Quinoprotein amine dehydrogenase"/>
    <property type="match status" value="1"/>
</dbReference>
<dbReference type="PANTHER" id="PTHR13405:SF11">
    <property type="entry name" value="NUCLEAR PORE COMPLEX PROTEIN NUP133"/>
    <property type="match status" value="1"/>
</dbReference>
<evidence type="ECO:0000259" key="6">
    <source>
        <dbReference type="PROSITE" id="PS51114"/>
    </source>
</evidence>
<evidence type="ECO:0000313" key="8">
    <source>
        <dbReference type="Proteomes" id="UP000659654"/>
    </source>
</evidence>
<dbReference type="GO" id="GO:0016973">
    <property type="term" value="P:poly(A)+ mRNA export from nucleus"/>
    <property type="evidence" value="ECO:0007669"/>
    <property type="project" value="TreeGrafter"/>
</dbReference>
<evidence type="ECO:0000256" key="1">
    <source>
        <dbReference type="ARBA" id="ARBA00004123"/>
    </source>
</evidence>
<keyword evidence="4" id="KW-0539">Nucleus</keyword>
<gene>
    <name evidence="7" type="ORF">BXYJ_LOCUS14837</name>
</gene>
<dbReference type="InterPro" id="IPR036047">
    <property type="entry name" value="F-box-like_dom_sf"/>
</dbReference>
<dbReference type="GO" id="GO:0000972">
    <property type="term" value="P:transcription-dependent tethering of RNA polymerase II gene DNA at nuclear periphery"/>
    <property type="evidence" value="ECO:0007669"/>
    <property type="project" value="TreeGrafter"/>
</dbReference>
<protein>
    <submittedName>
        <fullName evidence="7">(pine wood nematode) hypothetical protein</fullName>
    </submittedName>
</protein>
<dbReference type="EMBL" id="CAJFDI010000006">
    <property type="protein sequence ID" value="CAD5234746.1"/>
    <property type="molecule type" value="Genomic_DNA"/>
</dbReference>
<evidence type="ECO:0000259" key="5">
    <source>
        <dbReference type="PROSITE" id="PS50181"/>
    </source>
</evidence>
<evidence type="ECO:0000256" key="3">
    <source>
        <dbReference type="ARBA" id="ARBA00022448"/>
    </source>
</evidence>
<name>A0A7I8X262_BURXY</name>
<dbReference type="PANTHER" id="PTHR13405">
    <property type="entry name" value="NUCLEAR PORE COMPLEX PROTEIN NUP133"/>
    <property type="match status" value="1"/>
</dbReference>
<organism evidence="7 8">
    <name type="scientific">Bursaphelenchus xylophilus</name>
    <name type="common">Pinewood nematode worm</name>
    <name type="synonym">Aphelenchoides xylophilus</name>
    <dbReference type="NCBI Taxonomy" id="6326"/>
    <lineage>
        <taxon>Eukaryota</taxon>
        <taxon>Metazoa</taxon>
        <taxon>Ecdysozoa</taxon>
        <taxon>Nematoda</taxon>
        <taxon>Chromadorea</taxon>
        <taxon>Rhabditida</taxon>
        <taxon>Tylenchina</taxon>
        <taxon>Tylenchomorpha</taxon>
        <taxon>Aphelenchoidea</taxon>
        <taxon>Aphelenchoididae</taxon>
        <taxon>Bursaphelenchus</taxon>
    </lineage>
</organism>
<dbReference type="GO" id="GO:0006606">
    <property type="term" value="P:protein import into nucleus"/>
    <property type="evidence" value="ECO:0007669"/>
    <property type="project" value="TreeGrafter"/>
</dbReference>
<dbReference type="InterPro" id="IPR001810">
    <property type="entry name" value="F-box_dom"/>
</dbReference>
<dbReference type="InterPro" id="IPR037624">
    <property type="entry name" value="Nup133-like"/>
</dbReference>
<feature type="domain" description="FBA" evidence="6">
    <location>
        <begin position="92"/>
        <end position="293"/>
    </location>
</feature>
<dbReference type="Proteomes" id="UP000582659">
    <property type="component" value="Unassembled WGS sequence"/>
</dbReference>
<dbReference type="PROSITE" id="PS51114">
    <property type="entry name" value="FBA"/>
    <property type="match status" value="1"/>
</dbReference>
<keyword evidence="3" id="KW-0813">Transport</keyword>
<dbReference type="SMR" id="A0A7I8X262"/>
<dbReference type="SMART" id="SM00256">
    <property type="entry name" value="FBOX"/>
    <property type="match status" value="1"/>
</dbReference>
<dbReference type="Pfam" id="PF04300">
    <property type="entry name" value="FBA"/>
    <property type="match status" value="1"/>
</dbReference>
<dbReference type="SUPFAM" id="SSF49785">
    <property type="entry name" value="Galactose-binding domain-like"/>
    <property type="match status" value="1"/>
</dbReference>
<dbReference type="PROSITE" id="PS50181">
    <property type="entry name" value="FBOX"/>
    <property type="match status" value="1"/>
</dbReference>
<dbReference type="InterPro" id="IPR007397">
    <property type="entry name" value="F-box-assoc_dom"/>
</dbReference>
<evidence type="ECO:0000313" key="7">
    <source>
        <dbReference type="EMBL" id="CAD5234746.1"/>
    </source>
</evidence>
<accession>A0A7I8X262</accession>
<proteinExistence type="inferred from homology"/>
<dbReference type="SMART" id="SM01198">
    <property type="entry name" value="FBA"/>
    <property type="match status" value="1"/>
</dbReference>
<feature type="domain" description="F-box" evidence="5">
    <location>
        <begin position="20"/>
        <end position="66"/>
    </location>
</feature>
<comment type="subcellular location">
    <subcellularLocation>
        <location evidence="1">Nucleus</location>
    </subcellularLocation>
</comment>
<dbReference type="Pfam" id="PF00646">
    <property type="entry name" value="F-box"/>
    <property type="match status" value="1"/>
</dbReference>
<evidence type="ECO:0000256" key="2">
    <source>
        <dbReference type="ARBA" id="ARBA00005569"/>
    </source>
</evidence>
<evidence type="ECO:0000256" key="4">
    <source>
        <dbReference type="ARBA" id="ARBA00023242"/>
    </source>
</evidence>
<sequence>MIPLIKSYFGSGITKRTLKGMDLSECPNDVLVEIFLRLPYIDVVRCSLVCRQWNSVIYNHRFWFQKLRSSNKLGFLALKDLKKVDIADLQRLIALNAFEQNLIHDNYDEDTPKLDIRWSDCHANRRRHREWKIESPPLFIIPQRLDTEKLDQCERPFHSCMVSSYSECARWITVNLLDYGLSKEFLNKHKPTIVVTEFYTNRGDCACRYNISALFRNSEEPDLNSQPENGRAMSFDAVIEQWEDQYWRKAEIVFENYPDDVYLIDVVSRGKDRQFWAGNYGVKMSLTLLSDRYESEYPSLVREVLDHSSSETLVSARLAEGGFCGLICHKVLFVWNYDSDSEDLPHAFRLSLPSTGLQYGARNVCFYKQTSKKMPSVLAVSPEGCIRHWSEIGNPHKDINVDLQNEVSHSIVLFEAKVHVHRFIFSTTTSTFYLVEVFHDDRRAEHLVVRPLDMNTHVGIGKRMSVLLFGNPSIDRETVVKVVPVEGEVNVHNAELMVIFHKVIRFYSVSQSSHLFAIETHDLVVRALEKLGKLTDNLKHYLLDAVPYNSGFLVLISVNSLKHDCLDFYLGYVNGDTSKTRQFIAFNQLSIPIRYRMQAPIHTVSLPVVRLHTPEQKECIVVFNKFIVHIDNPEGDADSRVLESVEERVIGSETIDGLCHIVLKDSGVCALRKLPRDFDLLFYKRTKKALQIIYEDFMGKDFSQLKSAFLIFASKDLYETEQLFGPLKDLEDEAIASLVLQFVFKFVDHEPINDPRWRGETGLVHFEQNPAVVILSQLNGKLAFFKMFFLFLNYFKVTNQIDVRIPETKERTAKTVFLELGEKLRSMIALFKLLTSSEMPVVSGTVQQLAKVFKTQFDHPSNRNLTAYDHFFKEVSHFEEFIPELVKLESEELDQCPQDYLTRAQVVTEVGTALTKIYQVVVETREMSTRFDNQTLTWMNEPKLLKYIDKHLNFAVGLLRKEDAQLTEMNLNVLLNQVIVLTRLLYNGYDKNKRISCTIISQLYENGQQEEALKLAEEFQDFNLIIKHSHTALSDGDRKNYIAQMKEKFQGKDFDLILYDYYRKNGMVEYLLEEKGERLENFLRSHENINWIRNIEKKQYRKARNFLKNMMMETENASKKGTIAALGTLCALCEDEENATEIAEFTEVMKIVEHQEAIDSVVLKRINPRNRPMKVKDIIDAYLQEDDCRGFMKALIMVASLRASTISPIERKQSDEFVKHIYKKILASDEWIKLSVDPVQFEVKAQCSKLATVLHSVFELGIADNEKKALLPNVDDVDKLIELDHHRSDLLKRFLSSEISNVNFCLDKDTQMED</sequence>
<dbReference type="OrthoDB" id="103454at2759"/>
<comment type="similarity">
    <text evidence="2">Belongs to the nucleoporin Nup133 family.</text>
</comment>
<keyword evidence="8" id="KW-1185">Reference proteome</keyword>
<dbReference type="SUPFAM" id="SSF117289">
    <property type="entry name" value="Nucleoporin domain"/>
    <property type="match status" value="1"/>
</dbReference>
<dbReference type="InterPro" id="IPR008979">
    <property type="entry name" value="Galactose-bd-like_sf"/>
</dbReference>
<dbReference type="EMBL" id="CAJFCV020000006">
    <property type="protein sequence ID" value="CAG9130719.1"/>
    <property type="molecule type" value="Genomic_DNA"/>
</dbReference>
<dbReference type="Proteomes" id="UP000659654">
    <property type="component" value="Unassembled WGS sequence"/>
</dbReference>
<reference evidence="7" key="1">
    <citation type="submission" date="2020-09" db="EMBL/GenBank/DDBJ databases">
        <authorList>
            <person name="Kikuchi T."/>
        </authorList>
    </citation>
    <scope>NUCLEOTIDE SEQUENCE</scope>
    <source>
        <strain evidence="7">Ka4C1</strain>
    </source>
</reference>
<dbReference type="GO" id="GO:0031080">
    <property type="term" value="C:nuclear pore outer ring"/>
    <property type="evidence" value="ECO:0007669"/>
    <property type="project" value="TreeGrafter"/>
</dbReference>
<dbReference type="InterPro" id="IPR015943">
    <property type="entry name" value="WD40/YVTN_repeat-like_dom_sf"/>
</dbReference>